<feature type="region of interest" description="Disordered" evidence="1">
    <location>
        <begin position="43"/>
        <end position="79"/>
    </location>
</feature>
<organism evidence="2 3">
    <name type="scientific">Exophiala mesophila</name>
    <name type="common">Black yeast-like fungus</name>
    <dbReference type="NCBI Taxonomy" id="212818"/>
    <lineage>
        <taxon>Eukaryota</taxon>
        <taxon>Fungi</taxon>
        <taxon>Dikarya</taxon>
        <taxon>Ascomycota</taxon>
        <taxon>Pezizomycotina</taxon>
        <taxon>Eurotiomycetes</taxon>
        <taxon>Chaetothyriomycetidae</taxon>
        <taxon>Chaetothyriales</taxon>
        <taxon>Herpotrichiellaceae</taxon>
        <taxon>Exophiala</taxon>
    </lineage>
</organism>
<feature type="compositionally biased region" description="Acidic residues" evidence="1">
    <location>
        <begin position="56"/>
        <end position="69"/>
    </location>
</feature>
<name>A0A0D1ZAZ4_EXOME</name>
<protein>
    <submittedName>
        <fullName evidence="2">Uncharacterized protein</fullName>
    </submittedName>
</protein>
<keyword evidence="3" id="KW-1185">Reference proteome</keyword>
<proteinExistence type="predicted"/>
<reference evidence="2 3" key="1">
    <citation type="submission" date="2015-01" db="EMBL/GenBank/DDBJ databases">
        <title>The Genome Sequence of Exophiala mesophila CBS40295.</title>
        <authorList>
            <consortium name="The Broad Institute Genomics Platform"/>
            <person name="Cuomo C."/>
            <person name="de Hoog S."/>
            <person name="Gorbushina A."/>
            <person name="Stielow B."/>
            <person name="Teixiera M."/>
            <person name="Abouelleil A."/>
            <person name="Chapman S.B."/>
            <person name="Priest M."/>
            <person name="Young S.K."/>
            <person name="Wortman J."/>
            <person name="Nusbaum C."/>
            <person name="Birren B."/>
        </authorList>
    </citation>
    <scope>NUCLEOTIDE SEQUENCE [LARGE SCALE GENOMIC DNA]</scope>
    <source>
        <strain evidence="2 3">CBS 40295</strain>
    </source>
</reference>
<dbReference type="AlphaFoldDB" id="A0A0D1ZAZ4"/>
<gene>
    <name evidence="2" type="ORF">PV10_06345</name>
</gene>
<evidence type="ECO:0000256" key="1">
    <source>
        <dbReference type="SAM" id="MobiDB-lite"/>
    </source>
</evidence>
<feature type="compositionally biased region" description="Polar residues" evidence="1">
    <location>
        <begin position="43"/>
        <end position="54"/>
    </location>
</feature>
<evidence type="ECO:0000313" key="3">
    <source>
        <dbReference type="Proteomes" id="UP000054302"/>
    </source>
</evidence>
<dbReference type="VEuPathDB" id="FungiDB:PV10_06345"/>
<evidence type="ECO:0000313" key="2">
    <source>
        <dbReference type="EMBL" id="KIV91852.1"/>
    </source>
</evidence>
<sequence length="95" mass="10329">MTKGGSESRIDVGYDVHNHFIPNYAVKFGAVGGSTTRVFNFDNGRTSDANNSIANLDDDNADGDDDDEISAPGRPSRSVEPTHRYFLCITSEARC</sequence>
<dbReference type="Proteomes" id="UP000054302">
    <property type="component" value="Unassembled WGS sequence"/>
</dbReference>
<dbReference type="EMBL" id="KN847523">
    <property type="protein sequence ID" value="KIV91852.1"/>
    <property type="molecule type" value="Genomic_DNA"/>
</dbReference>
<accession>A0A0D1ZAZ4</accession>
<dbReference type="HOGENOM" id="CLU_2372821_0_0_1"/>
<dbReference type="GeneID" id="27324190"/>
<dbReference type="RefSeq" id="XP_016223426.1">
    <property type="nucleotide sequence ID" value="XM_016371133.1"/>
</dbReference>